<dbReference type="Pfam" id="PF00486">
    <property type="entry name" value="Trans_reg_C"/>
    <property type="match status" value="1"/>
</dbReference>
<dbReference type="Gene3D" id="1.25.40.10">
    <property type="entry name" value="Tetratricopeptide repeat domain"/>
    <property type="match status" value="2"/>
</dbReference>
<dbReference type="AlphaFoldDB" id="A0A0K0XS40"/>
<dbReference type="InterPro" id="IPR001867">
    <property type="entry name" value="OmpR/PhoB-type_DNA-bd"/>
</dbReference>
<dbReference type="PATRIC" id="fig|1579979.3.peg.47"/>
<protein>
    <submittedName>
        <fullName evidence="2">Uncharacterized protein</fullName>
    </submittedName>
</protein>
<reference evidence="2 3" key="1">
    <citation type="submission" date="2015-07" db="EMBL/GenBank/DDBJ databases">
        <authorList>
            <person name="Noorani M."/>
        </authorList>
    </citation>
    <scope>NUCLEOTIDE SEQUENCE [LARGE SCALE GENOMIC DNA]</scope>
    <source>
        <strain evidence="2 3">KCTC 42284</strain>
    </source>
</reference>
<accession>A0A0K0XS40</accession>
<dbReference type="SUPFAM" id="SSF46894">
    <property type="entry name" value="C-terminal effector domain of the bipartite response regulators"/>
    <property type="match status" value="1"/>
</dbReference>
<dbReference type="Gene3D" id="1.10.10.10">
    <property type="entry name" value="Winged helix-like DNA-binding domain superfamily/Winged helix DNA-binding domain"/>
    <property type="match status" value="1"/>
</dbReference>
<dbReference type="SMART" id="SM00862">
    <property type="entry name" value="Trans_reg_C"/>
    <property type="match status" value="1"/>
</dbReference>
<dbReference type="InterPro" id="IPR036388">
    <property type="entry name" value="WH-like_DNA-bd_sf"/>
</dbReference>
<dbReference type="PROSITE" id="PS51755">
    <property type="entry name" value="OMPR_PHOB"/>
    <property type="match status" value="1"/>
</dbReference>
<dbReference type="STRING" id="1579979.WM2015_46"/>
<keyword evidence="1" id="KW-0238">DNA-binding</keyword>
<evidence type="ECO:0000313" key="3">
    <source>
        <dbReference type="Proteomes" id="UP000066624"/>
    </source>
</evidence>
<name>A0A0K0XS40_9GAMM</name>
<gene>
    <name evidence="2" type="ORF">WM2015_46</name>
</gene>
<organism evidence="2 3">
    <name type="scientific">Wenzhouxiangella marina</name>
    <dbReference type="NCBI Taxonomy" id="1579979"/>
    <lineage>
        <taxon>Bacteria</taxon>
        <taxon>Pseudomonadati</taxon>
        <taxon>Pseudomonadota</taxon>
        <taxon>Gammaproteobacteria</taxon>
        <taxon>Chromatiales</taxon>
        <taxon>Wenzhouxiangellaceae</taxon>
        <taxon>Wenzhouxiangella</taxon>
    </lineage>
</organism>
<dbReference type="OrthoDB" id="9816555at2"/>
<dbReference type="Proteomes" id="UP000066624">
    <property type="component" value="Chromosome"/>
</dbReference>
<dbReference type="CDD" id="cd00383">
    <property type="entry name" value="trans_reg_C"/>
    <property type="match status" value="1"/>
</dbReference>
<dbReference type="GO" id="GO:0000160">
    <property type="term" value="P:phosphorelay signal transduction system"/>
    <property type="evidence" value="ECO:0007669"/>
    <property type="project" value="InterPro"/>
</dbReference>
<dbReference type="KEGG" id="wma:WM2015_46"/>
<sequence length="666" mass="72741">MTSSPDPEHRRWRIGELIVDEPSLQIRRGDRVITAEASQVATLIALIDAWPEIIDKNRLIDCVWGQRVVSDAAVHKTISLLRRQLRDAGAGECIETRHRMGYRLACKAEQLAAGDGFPARVDAGHRNGAVQRFLWTGAALIVVLLVWLLWPGMDRTVPGESMAGAEAGLPEASAAVLAGQSIDALLELADSSLPADLELAEQALSEARDKLEALPGAIDARALLDKHFGRLHFYRGQHQQAIDHWQAALAGFEASGNPVELATVLSNLGVAHEEQDARPRQVADFYDRALELQRTLDDLEGQARTLNNLATLWIRQQEVERARVVVSEFQAVAERLGQPLWQARASLMEADLQALQPGVDPVPAFTHAYDLATVNGQVQLAAIAAQRLARTYREGSHWAEERQWLERSQRHLEAAGLTAQLPILQFNLGLNHERQGETALARLAYLAVIDQLPEGQSIHLRVDAEIGLARLDFRAGQTSLARARLRQALRLARVHAHAQAEASALLASGFIDLSEPGGAVAAFQAFSDSQQRLGPDAPFGFQHQLLRLEALALIAAGDSDQAREAVARLGRMAGQRGHQDLIRDARLIEAIALFSEGRFDQGWQAHQQALGLDLIPLPASEPASQLTPPGRGPVERVGVAGWPFGLLLLAAFAAGWLLSSRYRSGR</sequence>
<dbReference type="GO" id="GO:0006355">
    <property type="term" value="P:regulation of DNA-templated transcription"/>
    <property type="evidence" value="ECO:0007669"/>
    <property type="project" value="InterPro"/>
</dbReference>
<dbReference type="SUPFAM" id="SSF48452">
    <property type="entry name" value="TPR-like"/>
    <property type="match status" value="2"/>
</dbReference>
<dbReference type="Pfam" id="PF13424">
    <property type="entry name" value="TPR_12"/>
    <property type="match status" value="1"/>
</dbReference>
<dbReference type="RefSeq" id="WP_049724155.1">
    <property type="nucleotide sequence ID" value="NZ_CP012154.1"/>
</dbReference>
<keyword evidence="3" id="KW-1185">Reference proteome</keyword>
<evidence type="ECO:0000256" key="1">
    <source>
        <dbReference type="ARBA" id="ARBA00023125"/>
    </source>
</evidence>
<dbReference type="InterPro" id="IPR011990">
    <property type="entry name" value="TPR-like_helical_dom_sf"/>
</dbReference>
<dbReference type="InterPro" id="IPR016032">
    <property type="entry name" value="Sig_transdc_resp-reg_C-effctor"/>
</dbReference>
<dbReference type="GO" id="GO:0003677">
    <property type="term" value="F:DNA binding"/>
    <property type="evidence" value="ECO:0007669"/>
    <property type="project" value="UniProtKB-UniRule"/>
</dbReference>
<dbReference type="EMBL" id="CP012154">
    <property type="protein sequence ID" value="AKS40437.1"/>
    <property type="molecule type" value="Genomic_DNA"/>
</dbReference>
<proteinExistence type="predicted"/>
<evidence type="ECO:0000313" key="2">
    <source>
        <dbReference type="EMBL" id="AKS40437.1"/>
    </source>
</evidence>